<dbReference type="AlphaFoldDB" id="A0A835YTL9"/>
<dbReference type="InterPro" id="IPR050115">
    <property type="entry name" value="Proteasome_alpha"/>
</dbReference>
<reference evidence="2" key="1">
    <citation type="submission" date="2021-02" db="EMBL/GenBank/DDBJ databases">
        <title>First Annotated Genome of the Yellow-green Alga Tribonema minus.</title>
        <authorList>
            <person name="Mahan K.M."/>
        </authorList>
    </citation>
    <scope>NUCLEOTIDE SEQUENCE</scope>
    <source>
        <strain evidence="2">UTEX B ZZ1240</strain>
    </source>
</reference>
<evidence type="ECO:0000313" key="3">
    <source>
        <dbReference type="Proteomes" id="UP000664859"/>
    </source>
</evidence>
<name>A0A835YTL9_9STRA</name>
<sequence>VKLLSSLADTRSNLRRKLVQVDEEVYVTFAGLAADGRVMLDKIRVECQSYRLTFGEAPSLAHIARYAGDLQHRYTLQGGGRPFGVALIIAGFDADTGGARVFRTDPSGAVTEWRAVAVGGGKGVNDAAMKQLEAEGGKLGEMEGESLAEAAARAALQADAARECEVLLLQRRTGTGPRATSRWLTARKGKADASSTAAVSPASKTFSVELVEREKAGATPDAVS</sequence>
<comment type="caution">
    <text evidence="2">The sequence shown here is derived from an EMBL/GenBank/DDBJ whole genome shotgun (WGS) entry which is preliminary data.</text>
</comment>
<dbReference type="InterPro" id="IPR029055">
    <property type="entry name" value="Ntn_hydrolases_N"/>
</dbReference>
<protein>
    <submittedName>
        <fullName evidence="2">Proteasome subunit-domain-containing protein</fullName>
    </submittedName>
</protein>
<dbReference type="PANTHER" id="PTHR11599">
    <property type="entry name" value="PROTEASOME SUBUNIT ALPHA/BETA"/>
    <property type="match status" value="1"/>
</dbReference>
<dbReference type="EMBL" id="JAFCMP010000334">
    <property type="protein sequence ID" value="KAG5181200.1"/>
    <property type="molecule type" value="Genomic_DNA"/>
</dbReference>
<keyword evidence="1 2" id="KW-0647">Proteasome</keyword>
<dbReference type="Pfam" id="PF00227">
    <property type="entry name" value="Proteasome"/>
    <property type="match status" value="1"/>
</dbReference>
<dbReference type="SUPFAM" id="SSF56235">
    <property type="entry name" value="N-terminal nucleophile aminohydrolases (Ntn hydrolases)"/>
    <property type="match status" value="1"/>
</dbReference>
<dbReference type="GO" id="GO:0051603">
    <property type="term" value="P:proteolysis involved in protein catabolic process"/>
    <property type="evidence" value="ECO:0007669"/>
    <property type="project" value="InterPro"/>
</dbReference>
<evidence type="ECO:0000313" key="2">
    <source>
        <dbReference type="EMBL" id="KAG5181200.1"/>
    </source>
</evidence>
<evidence type="ECO:0000256" key="1">
    <source>
        <dbReference type="ARBA" id="ARBA00022942"/>
    </source>
</evidence>
<feature type="non-terminal residue" evidence="2">
    <location>
        <position position="224"/>
    </location>
</feature>
<dbReference type="OrthoDB" id="10559751at2759"/>
<dbReference type="InterPro" id="IPR001353">
    <property type="entry name" value="Proteasome_sua/b"/>
</dbReference>
<keyword evidence="3" id="KW-1185">Reference proteome</keyword>
<organism evidence="2 3">
    <name type="scientific">Tribonema minus</name>
    <dbReference type="NCBI Taxonomy" id="303371"/>
    <lineage>
        <taxon>Eukaryota</taxon>
        <taxon>Sar</taxon>
        <taxon>Stramenopiles</taxon>
        <taxon>Ochrophyta</taxon>
        <taxon>PX clade</taxon>
        <taxon>Xanthophyceae</taxon>
        <taxon>Tribonematales</taxon>
        <taxon>Tribonemataceae</taxon>
        <taxon>Tribonema</taxon>
    </lineage>
</organism>
<proteinExistence type="predicted"/>
<accession>A0A835YTL9</accession>
<dbReference type="GO" id="GO:0005839">
    <property type="term" value="C:proteasome core complex"/>
    <property type="evidence" value="ECO:0007669"/>
    <property type="project" value="InterPro"/>
</dbReference>
<dbReference type="Gene3D" id="3.60.20.10">
    <property type="entry name" value="Glutamine Phosphoribosylpyrophosphate, subunit 1, domain 1"/>
    <property type="match status" value="1"/>
</dbReference>
<gene>
    <name evidence="2" type="ORF">JKP88DRAFT_321385</name>
</gene>
<dbReference type="Proteomes" id="UP000664859">
    <property type="component" value="Unassembled WGS sequence"/>
</dbReference>